<protein>
    <recommendedName>
        <fullName evidence="2">DUF2303 family protein</fullName>
    </recommendedName>
</protein>
<keyword evidence="1" id="KW-0614">Plasmid</keyword>
<geneLocation type="plasmid" evidence="1">
    <name>pMC1</name>
</geneLocation>
<name>A0A1A7GCT3_9ZZZZ</name>
<evidence type="ECO:0000313" key="1">
    <source>
        <dbReference type="EMBL" id="CVK35453.1"/>
    </source>
</evidence>
<dbReference type="InterPro" id="IPR019276">
    <property type="entry name" value="DUF2303"/>
</dbReference>
<dbReference type="Pfam" id="PF10065">
    <property type="entry name" value="DUF2303"/>
    <property type="match status" value="1"/>
</dbReference>
<sequence length="307" mass="34692">MEENKEVSGLNAAIRTLTDLANKASKPEIVNVTTDGLSNGLAASVPLAFDRNTQRFGSVKTLLEEHRIAPERRRGTASTDTLASFIELINRHKDDGSVIFGKARWPEPKLTGIINYHDLDNEARFADHRIEYAFPLTDEFKAWVATNKTGMEQVEFAAFLEEHSQEVASPTAGETSEYERYFNEKIANPSELIMLSRHLEVFVSATVKQGVRLQTGERTVEFKEEHQNAKGEAVVIPGIFIVSVPAFIDGEKVRIPTRLRYRIKGGEIVWFYELYRWETVLREQVQRDLIDAAKATGLPHFEGTAER</sequence>
<dbReference type="AlphaFoldDB" id="A0A1A7GCT3"/>
<dbReference type="EMBL" id="LT158601">
    <property type="protein sequence ID" value="CVK35453.1"/>
    <property type="molecule type" value="Genomic_DNA"/>
</dbReference>
<evidence type="ECO:0008006" key="2">
    <source>
        <dbReference type="Google" id="ProtNLM"/>
    </source>
</evidence>
<reference evidence="1" key="1">
    <citation type="journal article" date="2016" name="Sci. Rep.">
        <title>Genomics of high molecular weight plasmids isolated from an on-farm biopurification system.</title>
        <authorList>
            <person name="Martini M.C."/>
            <person name="Wibberg D."/>
            <person name="Lozano M."/>
            <person name="Torres Tejerizo G."/>
            <person name="Albicoro F.J."/>
            <person name="Jaenicke S."/>
            <person name="van Elsas J.D."/>
            <person name="Petroni A."/>
            <person name="Garcillan-Barcia M.P."/>
            <person name="de la Cruz F."/>
            <person name="Schluter A."/>
            <person name="Puhler A."/>
            <person name="Pistorio M."/>
            <person name="Lagares A."/>
            <person name="Del Papa M.F."/>
        </authorList>
    </citation>
    <scope>NUCLEOTIDE SEQUENCE</scope>
    <source>
        <plasmid evidence="1">pMC1</plasmid>
    </source>
</reference>
<organism evidence="1">
    <name type="scientific">biofilter metagenome</name>
    <dbReference type="NCBI Taxonomy" id="1070537"/>
    <lineage>
        <taxon>unclassified sequences</taxon>
        <taxon>metagenomes</taxon>
        <taxon>ecological metagenomes</taxon>
    </lineage>
</organism>
<accession>A0A1A7GCT3</accession>
<gene>
    <name evidence="1" type="ORF">MCM2015_pMC1_12</name>
</gene>
<proteinExistence type="predicted"/>